<keyword evidence="5" id="KW-0804">Transcription</keyword>
<evidence type="ECO:0000256" key="5">
    <source>
        <dbReference type="ARBA" id="ARBA00023163"/>
    </source>
</evidence>
<protein>
    <recommendedName>
        <fullName evidence="8">AP2/ERF domain-containing protein</fullName>
    </recommendedName>
</protein>
<feature type="domain" description="AP2/ERF" evidence="8">
    <location>
        <begin position="72"/>
        <end position="129"/>
    </location>
</feature>
<evidence type="ECO:0000256" key="3">
    <source>
        <dbReference type="ARBA" id="ARBA00023015"/>
    </source>
</evidence>
<dbReference type="GO" id="GO:0005634">
    <property type="term" value="C:nucleus"/>
    <property type="evidence" value="ECO:0007669"/>
    <property type="project" value="UniProtKB-SubCell"/>
</dbReference>
<keyword evidence="2" id="KW-0611">Plant defense</keyword>
<dbReference type="GO" id="GO:0006952">
    <property type="term" value="P:defense response"/>
    <property type="evidence" value="ECO:0007669"/>
    <property type="project" value="UniProtKB-KW"/>
</dbReference>
<dbReference type="AlphaFoldDB" id="A0A8X9A4D1"/>
<name>A0A8X9A4D1_SALSN</name>
<dbReference type="PANTHER" id="PTHR31190:SF142">
    <property type="entry name" value="ETHYLENE-RESPONSIVE TRANSCRIPTION FACTOR RAP2-3"/>
    <property type="match status" value="1"/>
</dbReference>
<gene>
    <name evidence="9" type="ORF">SASPL_112603</name>
</gene>
<dbReference type="Pfam" id="PF00847">
    <property type="entry name" value="AP2"/>
    <property type="match status" value="1"/>
</dbReference>
<feature type="compositionally biased region" description="Polar residues" evidence="7">
    <location>
        <begin position="38"/>
        <end position="53"/>
    </location>
</feature>
<dbReference type="FunFam" id="3.30.730.10:FF:000001">
    <property type="entry name" value="Ethylene-responsive transcription factor 2"/>
    <property type="match status" value="1"/>
</dbReference>
<keyword evidence="6" id="KW-0539">Nucleus</keyword>
<dbReference type="GO" id="GO:0003700">
    <property type="term" value="F:DNA-binding transcription factor activity"/>
    <property type="evidence" value="ECO:0007669"/>
    <property type="project" value="InterPro"/>
</dbReference>
<evidence type="ECO:0000256" key="7">
    <source>
        <dbReference type="SAM" id="MobiDB-lite"/>
    </source>
</evidence>
<dbReference type="Gene3D" id="3.30.730.10">
    <property type="entry name" value="AP2/ERF domain"/>
    <property type="match status" value="1"/>
</dbReference>
<comment type="caution">
    <text evidence="9">The sequence shown here is derived from an EMBL/GenBank/DDBJ whole genome shotgun (WGS) entry which is preliminary data.</text>
</comment>
<dbReference type="GO" id="GO:0009873">
    <property type="term" value="P:ethylene-activated signaling pathway"/>
    <property type="evidence" value="ECO:0007669"/>
    <property type="project" value="InterPro"/>
</dbReference>
<dbReference type="InterPro" id="IPR036955">
    <property type="entry name" value="AP2/ERF_dom_sf"/>
</dbReference>
<feature type="compositionally biased region" description="Basic and acidic residues" evidence="7">
    <location>
        <begin position="54"/>
        <end position="66"/>
    </location>
</feature>
<dbReference type="SMART" id="SM00380">
    <property type="entry name" value="AP2"/>
    <property type="match status" value="1"/>
</dbReference>
<dbReference type="OrthoDB" id="1932767at2759"/>
<comment type="subcellular location">
    <subcellularLocation>
        <location evidence="1">Nucleus</location>
    </subcellularLocation>
</comment>
<evidence type="ECO:0000259" key="8">
    <source>
        <dbReference type="PROSITE" id="PS51032"/>
    </source>
</evidence>
<reference evidence="9" key="1">
    <citation type="submission" date="2018-01" db="EMBL/GenBank/DDBJ databases">
        <authorList>
            <person name="Mao J.F."/>
        </authorList>
    </citation>
    <scope>NUCLEOTIDE SEQUENCE</scope>
    <source>
        <strain evidence="9">Huo1</strain>
        <tissue evidence="9">Leaf</tissue>
    </source>
</reference>
<evidence type="ECO:0000256" key="4">
    <source>
        <dbReference type="ARBA" id="ARBA00023125"/>
    </source>
</evidence>
<evidence type="ECO:0000256" key="6">
    <source>
        <dbReference type="ARBA" id="ARBA00023242"/>
    </source>
</evidence>
<evidence type="ECO:0000313" key="10">
    <source>
        <dbReference type="Proteomes" id="UP000298416"/>
    </source>
</evidence>
<dbReference type="PRINTS" id="PR00367">
    <property type="entry name" value="ETHRSPELEMNT"/>
</dbReference>
<dbReference type="EMBL" id="PNBA02000004">
    <property type="protein sequence ID" value="KAG6428352.1"/>
    <property type="molecule type" value="Genomic_DNA"/>
</dbReference>
<dbReference type="Proteomes" id="UP000298416">
    <property type="component" value="Unassembled WGS sequence"/>
</dbReference>
<evidence type="ECO:0000256" key="2">
    <source>
        <dbReference type="ARBA" id="ARBA00022821"/>
    </source>
</evidence>
<dbReference type="InterPro" id="IPR001471">
    <property type="entry name" value="AP2/ERF_dom"/>
</dbReference>
<proteinExistence type="predicted"/>
<keyword evidence="4" id="KW-0238">DNA-binding</keyword>
<dbReference type="PROSITE" id="PS51032">
    <property type="entry name" value="AP2_ERF"/>
    <property type="match status" value="1"/>
</dbReference>
<feature type="compositionally biased region" description="Pro residues" evidence="7">
    <location>
        <begin position="135"/>
        <end position="145"/>
    </location>
</feature>
<dbReference type="InterPro" id="IPR016177">
    <property type="entry name" value="DNA-bd_dom_sf"/>
</dbReference>
<sequence>MCGGSIISDDPIVKKKGKLSPDEFWAQLDTISEFWGFDSSNDDVPNQPKQSSLQKEKCKKSEEGNVKPKKSQYRGIRQRPWGKWAAEIRDPKKGIREWLGTFNSQEEAARAYDRAARRIRGNKARLNFPDHHDQPPMPPEQPPPKRLCVVAPEQPVVLSPEANHSFESVESQAIKDELSSLESFLGLEPTHPQTPELPVFSAQFELDEPVGFVDPWLMDEFVALGQSNIFF</sequence>
<keyword evidence="3" id="KW-0805">Transcription regulation</keyword>
<accession>A0A8X9A4D1</accession>
<evidence type="ECO:0000313" key="9">
    <source>
        <dbReference type="EMBL" id="KAG6428352.1"/>
    </source>
</evidence>
<feature type="region of interest" description="Disordered" evidence="7">
    <location>
        <begin position="126"/>
        <end position="146"/>
    </location>
</feature>
<dbReference type="CDD" id="cd00018">
    <property type="entry name" value="AP2"/>
    <property type="match status" value="1"/>
</dbReference>
<feature type="region of interest" description="Disordered" evidence="7">
    <location>
        <begin position="37"/>
        <end position="78"/>
    </location>
</feature>
<dbReference type="InterPro" id="IPR044808">
    <property type="entry name" value="ERF_plant"/>
</dbReference>
<reference evidence="9" key="2">
    <citation type="submission" date="2020-08" db="EMBL/GenBank/DDBJ databases">
        <title>Plant Genome Project.</title>
        <authorList>
            <person name="Zhang R.-G."/>
        </authorList>
    </citation>
    <scope>NUCLEOTIDE SEQUENCE</scope>
    <source>
        <strain evidence="9">Huo1</strain>
        <tissue evidence="9">Leaf</tissue>
    </source>
</reference>
<evidence type="ECO:0000256" key="1">
    <source>
        <dbReference type="ARBA" id="ARBA00004123"/>
    </source>
</evidence>
<dbReference type="PANTHER" id="PTHR31190">
    <property type="entry name" value="DNA-BINDING DOMAIN"/>
    <property type="match status" value="1"/>
</dbReference>
<organism evidence="9">
    <name type="scientific">Salvia splendens</name>
    <name type="common">Scarlet sage</name>
    <dbReference type="NCBI Taxonomy" id="180675"/>
    <lineage>
        <taxon>Eukaryota</taxon>
        <taxon>Viridiplantae</taxon>
        <taxon>Streptophyta</taxon>
        <taxon>Embryophyta</taxon>
        <taxon>Tracheophyta</taxon>
        <taxon>Spermatophyta</taxon>
        <taxon>Magnoliopsida</taxon>
        <taxon>eudicotyledons</taxon>
        <taxon>Gunneridae</taxon>
        <taxon>Pentapetalae</taxon>
        <taxon>asterids</taxon>
        <taxon>lamiids</taxon>
        <taxon>Lamiales</taxon>
        <taxon>Lamiaceae</taxon>
        <taxon>Nepetoideae</taxon>
        <taxon>Mentheae</taxon>
        <taxon>Salviinae</taxon>
        <taxon>Salvia</taxon>
        <taxon>Salvia subgen. Calosphace</taxon>
        <taxon>core Calosphace</taxon>
    </lineage>
</organism>
<dbReference type="GO" id="GO:0003677">
    <property type="term" value="F:DNA binding"/>
    <property type="evidence" value="ECO:0007669"/>
    <property type="project" value="UniProtKB-KW"/>
</dbReference>
<dbReference type="SUPFAM" id="SSF54171">
    <property type="entry name" value="DNA-binding domain"/>
    <property type="match status" value="1"/>
</dbReference>
<keyword evidence="10" id="KW-1185">Reference proteome</keyword>